<gene>
    <name evidence="1" type="ORF">CSV86_024720</name>
</gene>
<comment type="caution">
    <text evidence="1">The sequence shown here is derived from an EMBL/GenBank/DDBJ whole genome shotgun (WGS) entry which is preliminary data.</text>
</comment>
<dbReference type="EMBL" id="AMWJ02000002">
    <property type="protein sequence ID" value="NNJ18154.1"/>
    <property type="molecule type" value="Genomic_DNA"/>
</dbReference>
<reference evidence="1 2" key="1">
    <citation type="journal article" date="2013" name="Genome Announc.">
        <title>Genome Sequence of Naphthalene-Degrading Soil Bacterium Pseudomonas putida CSV86.</title>
        <authorList>
            <person name="Phale P.S."/>
            <person name="Paliwal V."/>
            <person name="Raju S.C."/>
            <person name="Modak A."/>
            <person name="Purohit H.J."/>
        </authorList>
    </citation>
    <scope>NUCLEOTIDE SEQUENCE [LARGE SCALE GENOMIC DNA]</scope>
    <source>
        <strain evidence="1 2">CSV86</strain>
    </source>
</reference>
<proteinExistence type="predicted"/>
<dbReference type="AlphaFoldDB" id="L1M031"/>
<sequence>MATLTDDFEDLAVKNHGTRIERPHFILDVPSNTGTTLAAVKDPLTEINKGIWVKYAWGSHMGEYDELTITLKSDSVTSIGFVNYRTTAGDPCRFYDAGGKQLGSAKLPAKSLVPVVCSSAAAPIKVIKVSVAGGPGAFVAFDDFVIETL</sequence>
<keyword evidence="2" id="KW-1185">Reference proteome</keyword>
<evidence type="ECO:0000313" key="2">
    <source>
        <dbReference type="Proteomes" id="UP000010448"/>
    </source>
</evidence>
<protein>
    <submittedName>
        <fullName evidence="1">Uncharacterized protein</fullName>
    </submittedName>
</protein>
<name>L1M031_9PSED</name>
<dbReference type="Proteomes" id="UP000010448">
    <property type="component" value="Unassembled WGS sequence"/>
</dbReference>
<evidence type="ECO:0000313" key="1">
    <source>
        <dbReference type="EMBL" id="NNJ18154.1"/>
    </source>
</evidence>
<accession>L1M031</accession>
<organism evidence="1 2">
    <name type="scientific">Pseudomonas bharatica CSV86</name>
    <dbReference type="NCBI Taxonomy" id="1005395"/>
    <lineage>
        <taxon>Bacteria</taxon>
        <taxon>Pseudomonadati</taxon>
        <taxon>Pseudomonadota</taxon>
        <taxon>Gammaproteobacteria</taxon>
        <taxon>Pseudomonadales</taxon>
        <taxon>Pseudomonadaceae</taxon>
        <taxon>Pseudomonas</taxon>
        <taxon>Pseudomonas bharatica</taxon>
    </lineage>
</organism>
<dbReference type="RefSeq" id="WP_009400099.1">
    <property type="nucleotide sequence ID" value="NZ_AMWJ02000002.1"/>
</dbReference>
<dbReference type="OrthoDB" id="9926585at2"/>